<evidence type="ECO:0000256" key="2">
    <source>
        <dbReference type="ARBA" id="ARBA00022630"/>
    </source>
</evidence>
<keyword evidence="3" id="KW-0274">FAD</keyword>
<dbReference type="Gene3D" id="3.40.50.360">
    <property type="match status" value="1"/>
</dbReference>
<dbReference type="InterPro" id="IPR029039">
    <property type="entry name" value="Flavoprotein-like_sf"/>
</dbReference>
<dbReference type="PANTHER" id="PTHR46305:SF3">
    <property type="entry name" value="NADPH:QUINONE OXIDOREDUCTASE MDAB"/>
    <property type="match status" value="1"/>
</dbReference>
<evidence type="ECO:0000313" key="5">
    <source>
        <dbReference type="Proteomes" id="UP000001542"/>
    </source>
</evidence>
<dbReference type="PANTHER" id="PTHR46305">
    <property type="match status" value="1"/>
</dbReference>
<dbReference type="EMBL" id="DS113506">
    <property type="protein sequence ID" value="EAY03369.1"/>
    <property type="molecule type" value="Genomic_DNA"/>
</dbReference>
<reference evidence="4" key="1">
    <citation type="submission" date="2006-10" db="EMBL/GenBank/DDBJ databases">
        <authorList>
            <person name="Amadeo P."/>
            <person name="Zhao Q."/>
            <person name="Wortman J."/>
            <person name="Fraser-Liggett C."/>
            <person name="Carlton J."/>
        </authorList>
    </citation>
    <scope>NUCLEOTIDE SEQUENCE</scope>
    <source>
        <strain evidence="4">G3</strain>
    </source>
</reference>
<protein>
    <submittedName>
        <fullName evidence="4">Modulator of drug activity B, putative</fullName>
    </submittedName>
</protein>
<keyword evidence="2" id="KW-0285">Flavoprotein</keyword>
<dbReference type="VEuPathDB" id="TrichDB:TVAG_099110"/>
<dbReference type="Proteomes" id="UP000001542">
    <property type="component" value="Unassembled WGS sequence"/>
</dbReference>
<dbReference type="KEGG" id="tva:4761217"/>
<dbReference type="STRING" id="5722.A2EVC3"/>
<dbReference type="AlphaFoldDB" id="A2EVC3"/>
<dbReference type="InParanoid" id="A2EVC3"/>
<keyword evidence="5" id="KW-1185">Reference proteome</keyword>
<reference evidence="4" key="2">
    <citation type="journal article" date="2007" name="Science">
        <title>Draft genome sequence of the sexually transmitted pathogen Trichomonas vaginalis.</title>
        <authorList>
            <person name="Carlton J.M."/>
            <person name="Hirt R.P."/>
            <person name="Silva J.C."/>
            <person name="Delcher A.L."/>
            <person name="Schatz M."/>
            <person name="Zhao Q."/>
            <person name="Wortman J.R."/>
            <person name="Bidwell S.L."/>
            <person name="Alsmark U.C.M."/>
            <person name="Besteiro S."/>
            <person name="Sicheritz-Ponten T."/>
            <person name="Noel C.J."/>
            <person name="Dacks J.B."/>
            <person name="Foster P.G."/>
            <person name="Simillion C."/>
            <person name="Van de Peer Y."/>
            <person name="Miranda-Saavedra D."/>
            <person name="Barton G.J."/>
            <person name="Westrop G.D."/>
            <person name="Mueller S."/>
            <person name="Dessi D."/>
            <person name="Fiori P.L."/>
            <person name="Ren Q."/>
            <person name="Paulsen I."/>
            <person name="Zhang H."/>
            <person name="Bastida-Corcuera F.D."/>
            <person name="Simoes-Barbosa A."/>
            <person name="Brown M.T."/>
            <person name="Hayes R.D."/>
            <person name="Mukherjee M."/>
            <person name="Okumura C.Y."/>
            <person name="Schneider R."/>
            <person name="Smith A.J."/>
            <person name="Vanacova S."/>
            <person name="Villalvazo M."/>
            <person name="Haas B.J."/>
            <person name="Pertea M."/>
            <person name="Feldblyum T.V."/>
            <person name="Utterback T.R."/>
            <person name="Shu C.L."/>
            <person name="Osoegawa K."/>
            <person name="de Jong P.J."/>
            <person name="Hrdy I."/>
            <person name="Horvathova L."/>
            <person name="Zubacova Z."/>
            <person name="Dolezal P."/>
            <person name="Malik S.B."/>
            <person name="Logsdon J.M. Jr."/>
            <person name="Henze K."/>
            <person name="Gupta A."/>
            <person name="Wang C.C."/>
            <person name="Dunne R.L."/>
            <person name="Upcroft J.A."/>
            <person name="Upcroft P."/>
            <person name="White O."/>
            <person name="Salzberg S.L."/>
            <person name="Tang P."/>
            <person name="Chiu C.-H."/>
            <person name="Lee Y.-S."/>
            <person name="Embley T.M."/>
            <person name="Coombs G.H."/>
            <person name="Mottram J.C."/>
            <person name="Tachezy J."/>
            <person name="Fraser-Liggett C.M."/>
            <person name="Johnson P.J."/>
        </authorList>
    </citation>
    <scope>NUCLEOTIDE SEQUENCE [LARGE SCALE GENOMIC DNA]</scope>
    <source>
        <strain evidence="4">G3</strain>
    </source>
</reference>
<comment type="cofactor">
    <cofactor evidence="1">
        <name>FAD</name>
        <dbReference type="ChEBI" id="CHEBI:57692"/>
    </cofactor>
</comment>
<organism evidence="4 5">
    <name type="scientific">Trichomonas vaginalis (strain ATCC PRA-98 / G3)</name>
    <dbReference type="NCBI Taxonomy" id="412133"/>
    <lineage>
        <taxon>Eukaryota</taxon>
        <taxon>Metamonada</taxon>
        <taxon>Parabasalia</taxon>
        <taxon>Trichomonadida</taxon>
        <taxon>Trichomonadidae</taxon>
        <taxon>Trichomonas</taxon>
    </lineage>
</organism>
<dbReference type="RefSeq" id="XP_001315592.1">
    <property type="nucleotide sequence ID" value="XM_001315557.1"/>
</dbReference>
<sequence length="63" mass="7094">MKILIIDGAKEFISSKGKLNEALVEYAVKSLKEKGHEVQVTKADSNYNCEEEVKKIVWADVLL</sequence>
<evidence type="ECO:0000313" key="4">
    <source>
        <dbReference type="EMBL" id="EAY03369.1"/>
    </source>
</evidence>
<dbReference type="OrthoDB" id="26889at2759"/>
<evidence type="ECO:0000256" key="1">
    <source>
        <dbReference type="ARBA" id="ARBA00001974"/>
    </source>
</evidence>
<dbReference type="SUPFAM" id="SSF52218">
    <property type="entry name" value="Flavoproteins"/>
    <property type="match status" value="1"/>
</dbReference>
<evidence type="ECO:0000256" key="3">
    <source>
        <dbReference type="ARBA" id="ARBA00022827"/>
    </source>
</evidence>
<dbReference type="InterPro" id="IPR052397">
    <property type="entry name" value="NADPH-QR_MdaB"/>
</dbReference>
<dbReference type="VEuPathDB" id="TrichDB:TVAGG3_0450260"/>
<gene>
    <name evidence="4" type="ORF">TVAG_489130</name>
</gene>
<name>A2EVC3_TRIV3</name>
<accession>A2EVC3</accession>
<proteinExistence type="predicted"/>